<dbReference type="InterPro" id="IPR001506">
    <property type="entry name" value="Peptidase_M12A"/>
</dbReference>
<keyword evidence="1" id="KW-0645">Protease</keyword>
<dbReference type="PROSITE" id="PS51257">
    <property type="entry name" value="PROKAR_LIPOPROTEIN"/>
    <property type="match status" value="1"/>
</dbReference>
<dbReference type="PRINTS" id="PR00480">
    <property type="entry name" value="ASTACIN"/>
</dbReference>
<dbReference type="GO" id="GO:0004222">
    <property type="term" value="F:metalloendopeptidase activity"/>
    <property type="evidence" value="ECO:0007669"/>
    <property type="project" value="UniProtKB-UniRule"/>
</dbReference>
<dbReference type="GO" id="GO:0008270">
    <property type="term" value="F:zinc ion binding"/>
    <property type="evidence" value="ECO:0007669"/>
    <property type="project" value="UniProtKB-UniRule"/>
</dbReference>
<dbReference type="PANTHER" id="PTHR10127:SF826">
    <property type="entry name" value="ZINC METALLOPROTEINASE NAS-25"/>
    <property type="match status" value="1"/>
</dbReference>
<keyword evidence="1" id="KW-0378">Hydrolase</keyword>
<protein>
    <submittedName>
        <fullName evidence="3">Astacin (Peptidase family M12A)</fullName>
    </submittedName>
</protein>
<gene>
    <name evidence="3" type="ORF">DFQ12_5490</name>
</gene>
<dbReference type="SUPFAM" id="SSF55486">
    <property type="entry name" value="Metalloproteases ('zincins'), catalytic domain"/>
    <property type="match status" value="1"/>
</dbReference>
<dbReference type="SMART" id="SM00235">
    <property type="entry name" value="ZnMc"/>
    <property type="match status" value="1"/>
</dbReference>
<organism evidence="3 4">
    <name type="scientific">Sphingobacterium detergens</name>
    <dbReference type="NCBI Taxonomy" id="1145106"/>
    <lineage>
        <taxon>Bacteria</taxon>
        <taxon>Pseudomonadati</taxon>
        <taxon>Bacteroidota</taxon>
        <taxon>Sphingobacteriia</taxon>
        <taxon>Sphingobacteriales</taxon>
        <taxon>Sphingobacteriaceae</taxon>
        <taxon>Sphingobacterium</taxon>
    </lineage>
</organism>
<comment type="cofactor">
    <cofactor evidence="1">
        <name>Zn(2+)</name>
        <dbReference type="ChEBI" id="CHEBI:29105"/>
    </cofactor>
    <text evidence="1">Binds 1 zinc ion per subunit.</text>
</comment>
<dbReference type="Pfam" id="PF01400">
    <property type="entry name" value="Astacin"/>
    <property type="match status" value="1"/>
</dbReference>
<evidence type="ECO:0000313" key="4">
    <source>
        <dbReference type="Proteomes" id="UP000286246"/>
    </source>
</evidence>
<keyword evidence="1" id="KW-0482">Metalloprotease</keyword>
<reference evidence="3 4" key="1">
    <citation type="submission" date="2018-09" db="EMBL/GenBank/DDBJ databases">
        <title>Genomic Encyclopedia of Type Strains, Phase III (KMG-III): the genomes of soil and plant-associated and newly described type strains.</title>
        <authorList>
            <person name="Whitman W."/>
        </authorList>
    </citation>
    <scope>NUCLEOTIDE SEQUENCE [LARGE SCALE GENOMIC DNA]</scope>
    <source>
        <strain evidence="3 4">CECT 7938</strain>
    </source>
</reference>
<proteinExistence type="predicted"/>
<feature type="binding site" evidence="1">
    <location>
        <position position="236"/>
    </location>
    <ligand>
        <name>Zn(2+)</name>
        <dbReference type="ChEBI" id="CHEBI:29105"/>
        <note>catalytic</note>
    </ligand>
</feature>
<keyword evidence="1" id="KW-0479">Metal-binding</keyword>
<dbReference type="EMBL" id="RAPY01000008">
    <property type="protein sequence ID" value="RKE42576.1"/>
    <property type="molecule type" value="Genomic_DNA"/>
</dbReference>
<dbReference type="OrthoDB" id="8455098at2"/>
<evidence type="ECO:0000313" key="3">
    <source>
        <dbReference type="EMBL" id="RKE42576.1"/>
    </source>
</evidence>
<dbReference type="AlphaFoldDB" id="A0A420ADX8"/>
<accession>A0A420ADX8</accession>
<comment type="caution">
    <text evidence="3">The sequence shown here is derived from an EMBL/GenBank/DDBJ whole genome shotgun (WGS) entry which is preliminary data.</text>
</comment>
<dbReference type="Gene3D" id="3.40.390.10">
    <property type="entry name" value="Collagenase (Catalytic Domain)"/>
    <property type="match status" value="1"/>
</dbReference>
<keyword evidence="4" id="KW-1185">Reference proteome</keyword>
<feature type="binding site" evidence="1">
    <location>
        <position position="230"/>
    </location>
    <ligand>
        <name>Zn(2+)</name>
        <dbReference type="ChEBI" id="CHEBI:29105"/>
        <note>catalytic</note>
    </ligand>
</feature>
<keyword evidence="1" id="KW-0862">Zinc</keyword>
<dbReference type="InterPro" id="IPR006026">
    <property type="entry name" value="Peptidase_Metallo"/>
</dbReference>
<feature type="active site" evidence="1">
    <location>
        <position position="227"/>
    </location>
</feature>
<feature type="domain" description="Peptidase M12A" evidence="2">
    <location>
        <begin position="112"/>
        <end position="330"/>
    </location>
</feature>
<dbReference type="GO" id="GO:0006508">
    <property type="term" value="P:proteolysis"/>
    <property type="evidence" value="ECO:0007669"/>
    <property type="project" value="UniProtKB-KW"/>
</dbReference>
<evidence type="ECO:0000259" key="2">
    <source>
        <dbReference type="PROSITE" id="PS51864"/>
    </source>
</evidence>
<dbReference type="Proteomes" id="UP000286246">
    <property type="component" value="Unassembled WGS sequence"/>
</dbReference>
<dbReference type="InterPro" id="IPR024079">
    <property type="entry name" value="MetalloPept_cat_dom_sf"/>
</dbReference>
<dbReference type="RefSeq" id="WP_120262048.1">
    <property type="nucleotide sequence ID" value="NZ_RAPY01000008.1"/>
</dbReference>
<feature type="binding site" evidence="1">
    <location>
        <position position="226"/>
    </location>
    <ligand>
        <name>Zn(2+)</name>
        <dbReference type="ChEBI" id="CHEBI:29105"/>
        <note>catalytic</note>
    </ligand>
</feature>
<sequence length="381" mass="42512">MKRTSILLLASLLVFSCSKNPEIDTEIKSENSEFVTLKSGIIVEKRGDEYILGGDMILSPMQLKALDEKGNLSGEDGKTKDSPDTTIHPVFNIPVAAVEKKEGTLPRNLGMNADPYRLWAMVRFTYGPSILNHPNKDYFINGIKLALNHIQDNTNVRFYNATGQPTVDPTWGFAYPYIEINYVGNLSASSSSHIGRRPEGGKQELKLADFAFPNPPFDNDYSTIVHELCHAIGMMHEQNRPDRDQYVSIKTNNLTTKGLAQFTKVTTNYSYFGAYDFSSIMGYDSYTSSTDHVNNTSLPMYTKLNGDPIVSGTLLSGLDRIWLNNYHLPYIARSDVYRELADVVYDGNNNILTPSQRLQLQAQLNNGNSTPPAGGRIPNDF</sequence>
<name>A0A420ADX8_SPHD1</name>
<dbReference type="PANTHER" id="PTHR10127">
    <property type="entry name" value="DISCOIDIN, CUB, EGF, LAMININ , AND ZINC METALLOPROTEASE DOMAIN CONTAINING"/>
    <property type="match status" value="1"/>
</dbReference>
<dbReference type="PROSITE" id="PS51864">
    <property type="entry name" value="ASTACIN"/>
    <property type="match status" value="1"/>
</dbReference>
<comment type="caution">
    <text evidence="1">Lacks conserved residue(s) required for the propagation of feature annotation.</text>
</comment>
<evidence type="ECO:0000256" key="1">
    <source>
        <dbReference type="PROSITE-ProRule" id="PRU01211"/>
    </source>
</evidence>